<comment type="caution">
    <text evidence="2">The sequence shown here is derived from an EMBL/GenBank/DDBJ whole genome shotgun (WGS) entry which is preliminary data.</text>
</comment>
<accession>A0ABV7EST5</accession>
<evidence type="ECO:0000313" key="3">
    <source>
        <dbReference type="Proteomes" id="UP001595462"/>
    </source>
</evidence>
<keyword evidence="3" id="KW-1185">Reference proteome</keyword>
<gene>
    <name evidence="2" type="ORF">ACFOSU_14105</name>
</gene>
<dbReference type="RefSeq" id="WP_380690569.1">
    <property type="nucleotide sequence ID" value="NZ_JBHRSS010000006.1"/>
</dbReference>
<evidence type="ECO:0000313" key="2">
    <source>
        <dbReference type="EMBL" id="MFC3105011.1"/>
    </source>
</evidence>
<sequence length="127" mass="14387">MNEHAMMWRLLGAAQPGQKKGGVKSHVQRGAQQLQLINARYPDIKRPEQLRLKHAVWLRDYGLANLGPATRYHHYRTLRVVASALSRWSDWESRLVGTWCNPQGESPDTNASGTNRGGRPPKLPGRR</sequence>
<organism evidence="2 3">
    <name type="scientific">Salinisphaera aquimarina</name>
    <dbReference type="NCBI Taxonomy" id="2094031"/>
    <lineage>
        <taxon>Bacteria</taxon>
        <taxon>Pseudomonadati</taxon>
        <taxon>Pseudomonadota</taxon>
        <taxon>Gammaproteobacteria</taxon>
        <taxon>Salinisphaerales</taxon>
        <taxon>Salinisphaeraceae</taxon>
        <taxon>Salinisphaera</taxon>
    </lineage>
</organism>
<name>A0ABV7EST5_9GAMM</name>
<feature type="compositionally biased region" description="Polar residues" evidence="1">
    <location>
        <begin position="100"/>
        <end position="114"/>
    </location>
</feature>
<reference evidence="3" key="1">
    <citation type="journal article" date="2019" name="Int. J. Syst. Evol. Microbiol.">
        <title>The Global Catalogue of Microorganisms (GCM) 10K type strain sequencing project: providing services to taxonomists for standard genome sequencing and annotation.</title>
        <authorList>
            <consortium name="The Broad Institute Genomics Platform"/>
            <consortium name="The Broad Institute Genome Sequencing Center for Infectious Disease"/>
            <person name="Wu L."/>
            <person name="Ma J."/>
        </authorList>
    </citation>
    <scope>NUCLEOTIDE SEQUENCE [LARGE SCALE GENOMIC DNA]</scope>
    <source>
        <strain evidence="3">KCTC 52640</strain>
    </source>
</reference>
<feature type="region of interest" description="Disordered" evidence="1">
    <location>
        <begin position="99"/>
        <end position="127"/>
    </location>
</feature>
<proteinExistence type="predicted"/>
<evidence type="ECO:0000256" key="1">
    <source>
        <dbReference type="SAM" id="MobiDB-lite"/>
    </source>
</evidence>
<dbReference type="Proteomes" id="UP001595462">
    <property type="component" value="Unassembled WGS sequence"/>
</dbReference>
<protein>
    <submittedName>
        <fullName evidence="2">Uncharacterized protein</fullName>
    </submittedName>
</protein>
<dbReference type="EMBL" id="JBHRSS010000006">
    <property type="protein sequence ID" value="MFC3105011.1"/>
    <property type="molecule type" value="Genomic_DNA"/>
</dbReference>